<comment type="catalytic activity">
    <reaction evidence="1 4">
        <text>(4aS,6R)-4a-hydroxy-L-erythro-5,6,7,8-tetrahydrobiopterin = (6R)-L-erythro-6,7-dihydrobiopterin + H2O</text>
        <dbReference type="Rhea" id="RHEA:11920"/>
        <dbReference type="ChEBI" id="CHEBI:15377"/>
        <dbReference type="ChEBI" id="CHEBI:15642"/>
        <dbReference type="ChEBI" id="CHEBI:43120"/>
        <dbReference type="EC" id="4.2.1.96"/>
    </reaction>
</comment>
<dbReference type="EC" id="4.2.1.96" evidence="4"/>
<reference evidence="5 6" key="1">
    <citation type="submission" date="2016-11" db="EMBL/GenBank/DDBJ databases">
        <title>Trade-off between light-utilization and light-protection in marine flavobacteria.</title>
        <authorList>
            <person name="Kumagai Y."/>
        </authorList>
    </citation>
    <scope>NUCLEOTIDE SEQUENCE [LARGE SCALE GENOMIC DNA]</scope>
    <source>
        <strain evidence="5 6">JCM 13191</strain>
    </source>
</reference>
<keyword evidence="3 4" id="KW-0456">Lyase</keyword>
<dbReference type="GO" id="GO:0006729">
    <property type="term" value="P:tetrahydrobiopterin biosynthetic process"/>
    <property type="evidence" value="ECO:0007669"/>
    <property type="project" value="InterPro"/>
</dbReference>
<dbReference type="RefSeq" id="WP_085766359.1">
    <property type="nucleotide sequence ID" value="NZ_CP019344.1"/>
</dbReference>
<keyword evidence="6" id="KW-1185">Reference proteome</keyword>
<dbReference type="OrthoDB" id="9794987at2"/>
<dbReference type="SUPFAM" id="SSF55248">
    <property type="entry name" value="PCD-like"/>
    <property type="match status" value="1"/>
</dbReference>
<sequence length="95" mass="10989">MEKLNDDQLDKELASVPGWDHYEDAIHTTFEFDNFMDAFSVMTRIALEAEKMEHHPDWHNVYNTLEITLSTHDAGGLTEKDFQLARAIEHIVGDE</sequence>
<evidence type="ECO:0000256" key="1">
    <source>
        <dbReference type="ARBA" id="ARBA00001554"/>
    </source>
</evidence>
<dbReference type="Pfam" id="PF01329">
    <property type="entry name" value="Pterin_4a"/>
    <property type="match status" value="1"/>
</dbReference>
<evidence type="ECO:0000256" key="4">
    <source>
        <dbReference type="HAMAP-Rule" id="MF_00434"/>
    </source>
</evidence>
<dbReference type="Gene3D" id="3.30.1360.20">
    <property type="entry name" value="Transcriptional coactivator/pterin dehydratase"/>
    <property type="match status" value="1"/>
</dbReference>
<dbReference type="PANTHER" id="PTHR12599">
    <property type="entry name" value="PTERIN-4-ALPHA-CARBINOLAMINE DEHYDRATASE"/>
    <property type="match status" value="1"/>
</dbReference>
<dbReference type="CDD" id="cd00914">
    <property type="entry name" value="PCD_DCoH_subfamily_b"/>
    <property type="match status" value="1"/>
</dbReference>
<dbReference type="NCBIfam" id="NF002018">
    <property type="entry name" value="PRK00823.1-3"/>
    <property type="match status" value="1"/>
</dbReference>
<dbReference type="STRING" id="331648.BST97_05905"/>
<evidence type="ECO:0000256" key="3">
    <source>
        <dbReference type="ARBA" id="ARBA00023239"/>
    </source>
</evidence>
<name>A0A1W6MJB0_9FLAO</name>
<dbReference type="EMBL" id="CP019344">
    <property type="protein sequence ID" value="ARN77559.1"/>
    <property type="molecule type" value="Genomic_DNA"/>
</dbReference>
<gene>
    <name evidence="5" type="ORF">BST97_05905</name>
</gene>
<dbReference type="HAMAP" id="MF_00434">
    <property type="entry name" value="Pterin_4_alpha"/>
    <property type="match status" value="1"/>
</dbReference>
<evidence type="ECO:0000256" key="2">
    <source>
        <dbReference type="ARBA" id="ARBA00006472"/>
    </source>
</evidence>
<protein>
    <recommendedName>
        <fullName evidence="4">Putative pterin-4-alpha-carbinolamine dehydratase</fullName>
        <shortName evidence="4">PHS</shortName>
        <ecNumber evidence="4">4.2.1.96</ecNumber>
    </recommendedName>
    <alternativeName>
        <fullName evidence="4">4-alpha-hydroxy-tetrahydropterin dehydratase</fullName>
    </alternativeName>
    <alternativeName>
        <fullName evidence="4">Pterin carbinolamine dehydratase</fullName>
        <shortName evidence="4">PCD</shortName>
    </alternativeName>
</protein>
<dbReference type="NCBIfam" id="NF002017">
    <property type="entry name" value="PRK00823.1-2"/>
    <property type="match status" value="1"/>
</dbReference>
<dbReference type="Proteomes" id="UP000193431">
    <property type="component" value="Chromosome"/>
</dbReference>
<organism evidence="5 6">
    <name type="scientific">Nonlabens spongiae</name>
    <dbReference type="NCBI Taxonomy" id="331648"/>
    <lineage>
        <taxon>Bacteria</taxon>
        <taxon>Pseudomonadati</taxon>
        <taxon>Bacteroidota</taxon>
        <taxon>Flavobacteriia</taxon>
        <taxon>Flavobacteriales</taxon>
        <taxon>Flavobacteriaceae</taxon>
        <taxon>Nonlabens</taxon>
    </lineage>
</organism>
<evidence type="ECO:0000313" key="5">
    <source>
        <dbReference type="EMBL" id="ARN77559.1"/>
    </source>
</evidence>
<proteinExistence type="inferred from homology"/>
<dbReference type="AlphaFoldDB" id="A0A1W6MJB0"/>
<dbReference type="GO" id="GO:0008124">
    <property type="term" value="F:4-alpha-hydroxytetrahydrobiopterin dehydratase activity"/>
    <property type="evidence" value="ECO:0007669"/>
    <property type="project" value="UniProtKB-UniRule"/>
</dbReference>
<dbReference type="InterPro" id="IPR001533">
    <property type="entry name" value="Pterin_deHydtase"/>
</dbReference>
<evidence type="ECO:0000313" key="6">
    <source>
        <dbReference type="Proteomes" id="UP000193431"/>
    </source>
</evidence>
<dbReference type="InterPro" id="IPR036428">
    <property type="entry name" value="PCD_sf"/>
</dbReference>
<accession>A0A1W6MJB0</accession>
<comment type="similarity">
    <text evidence="2 4">Belongs to the pterin-4-alpha-carbinolamine dehydratase family.</text>
</comment>
<dbReference type="PANTHER" id="PTHR12599:SF0">
    <property type="entry name" value="PTERIN-4-ALPHA-CARBINOLAMINE DEHYDRATASE"/>
    <property type="match status" value="1"/>
</dbReference>